<dbReference type="InterPro" id="IPR033136">
    <property type="entry name" value="DNA_ligase_CS"/>
</dbReference>
<dbReference type="GO" id="GO:0003677">
    <property type="term" value="F:DNA binding"/>
    <property type="evidence" value="ECO:0007669"/>
    <property type="project" value="InterPro"/>
</dbReference>
<dbReference type="FunFam" id="1.10.150.20:FF:000007">
    <property type="entry name" value="DNA ligase"/>
    <property type="match status" value="1"/>
</dbReference>
<dbReference type="Pfam" id="PF03119">
    <property type="entry name" value="DNA_ligase_ZBD"/>
    <property type="match status" value="1"/>
</dbReference>
<feature type="active site" description="N6-AMP-lysine intermediate" evidence="14">
    <location>
        <position position="117"/>
    </location>
</feature>
<dbReference type="GO" id="GO:0006281">
    <property type="term" value="P:DNA repair"/>
    <property type="evidence" value="ECO:0007669"/>
    <property type="project" value="UniProtKB-KW"/>
</dbReference>
<dbReference type="Gene3D" id="3.40.50.10190">
    <property type="entry name" value="BRCT domain"/>
    <property type="match status" value="1"/>
</dbReference>
<dbReference type="Gene3D" id="1.10.150.20">
    <property type="entry name" value="5' to 3' exonuclease, C-terminal subdomain"/>
    <property type="match status" value="2"/>
</dbReference>
<dbReference type="FunFam" id="1.10.287.610:FF:000002">
    <property type="entry name" value="DNA ligase"/>
    <property type="match status" value="1"/>
</dbReference>
<accession>A0A7G8BFQ1</accession>
<name>A0A7G8BFQ1_9BACT</name>
<dbReference type="Proteomes" id="UP000515312">
    <property type="component" value="Chromosome"/>
</dbReference>
<feature type="domain" description="BRCT" evidence="16">
    <location>
        <begin position="601"/>
        <end position="680"/>
    </location>
</feature>
<dbReference type="InterPro" id="IPR012340">
    <property type="entry name" value="NA-bd_OB-fold"/>
</dbReference>
<feature type="binding site" evidence="14">
    <location>
        <position position="185"/>
    </location>
    <ligand>
        <name>NAD(+)</name>
        <dbReference type="ChEBI" id="CHEBI:57540"/>
    </ligand>
</feature>
<evidence type="ECO:0000313" key="18">
    <source>
        <dbReference type="Proteomes" id="UP000515312"/>
    </source>
</evidence>
<dbReference type="InterPro" id="IPR013840">
    <property type="entry name" value="DNAligase_N"/>
</dbReference>
<keyword evidence="11 14" id="KW-0234">DNA repair</keyword>
<dbReference type="KEGG" id="adin:H7849_20160"/>
<dbReference type="HAMAP" id="MF_01588">
    <property type="entry name" value="DNA_ligase_A"/>
    <property type="match status" value="1"/>
</dbReference>
<dbReference type="PIRSF" id="PIRSF001604">
    <property type="entry name" value="LigA"/>
    <property type="match status" value="1"/>
</dbReference>
<evidence type="ECO:0000256" key="15">
    <source>
        <dbReference type="SAM" id="MobiDB-lite"/>
    </source>
</evidence>
<feature type="binding site" evidence="14">
    <location>
        <position position="439"/>
    </location>
    <ligand>
        <name>Zn(2+)</name>
        <dbReference type="ChEBI" id="CHEBI:29105"/>
    </ligand>
</feature>
<dbReference type="Gene3D" id="6.20.10.30">
    <property type="match status" value="1"/>
</dbReference>
<dbReference type="PANTHER" id="PTHR23389">
    <property type="entry name" value="CHROMOSOME TRANSMISSION FIDELITY FACTOR 18"/>
    <property type="match status" value="1"/>
</dbReference>
<feature type="binding site" evidence="14">
    <location>
        <position position="421"/>
    </location>
    <ligand>
        <name>Zn(2+)</name>
        <dbReference type="ChEBI" id="CHEBI:29105"/>
    </ligand>
</feature>
<dbReference type="Pfam" id="PF03120">
    <property type="entry name" value="OB_DNA_ligase"/>
    <property type="match status" value="1"/>
</dbReference>
<evidence type="ECO:0000256" key="9">
    <source>
        <dbReference type="ARBA" id="ARBA00022842"/>
    </source>
</evidence>
<evidence type="ECO:0000256" key="11">
    <source>
        <dbReference type="ARBA" id="ARBA00023204"/>
    </source>
</evidence>
<dbReference type="InterPro" id="IPR041663">
    <property type="entry name" value="DisA/LigA_HHH"/>
</dbReference>
<dbReference type="AlphaFoldDB" id="A0A7G8BFQ1"/>
<dbReference type="InterPro" id="IPR036420">
    <property type="entry name" value="BRCT_dom_sf"/>
</dbReference>
<feature type="binding site" evidence="14">
    <location>
        <position position="115"/>
    </location>
    <ligand>
        <name>NAD(+)</name>
        <dbReference type="ChEBI" id="CHEBI:57540"/>
    </ligand>
</feature>
<dbReference type="Pfam" id="PF14520">
    <property type="entry name" value="HHH_5"/>
    <property type="match status" value="1"/>
</dbReference>
<keyword evidence="5 14" id="KW-0235">DNA replication</keyword>
<dbReference type="FunFam" id="3.40.50.10190:FF:000054">
    <property type="entry name" value="DNA ligase"/>
    <property type="match status" value="1"/>
</dbReference>
<dbReference type="InterPro" id="IPR001357">
    <property type="entry name" value="BRCT_dom"/>
</dbReference>
<dbReference type="PROSITE" id="PS50172">
    <property type="entry name" value="BRCT"/>
    <property type="match status" value="1"/>
</dbReference>
<keyword evidence="8 14" id="KW-0862">Zinc</keyword>
<dbReference type="InterPro" id="IPR001679">
    <property type="entry name" value="DNA_ligase"/>
</dbReference>
<comment type="function">
    <text evidence="1 14">DNA ligase that catalyzes the formation of phosphodiester linkages between 5'-phosphoryl and 3'-hydroxyl groups in double-stranded DNA using NAD as a coenzyme and as the energy source for the reaction. It is essential for DNA replication and repair of damaged DNA.</text>
</comment>
<dbReference type="NCBIfam" id="TIGR00575">
    <property type="entry name" value="dnlj"/>
    <property type="match status" value="1"/>
</dbReference>
<evidence type="ECO:0000256" key="13">
    <source>
        <dbReference type="ARBA" id="ARBA00060881"/>
    </source>
</evidence>
<dbReference type="GO" id="GO:0006260">
    <property type="term" value="P:DNA replication"/>
    <property type="evidence" value="ECO:0007669"/>
    <property type="project" value="UniProtKB-KW"/>
</dbReference>
<sequence length="680" mass="75531">MTKSTAADRIEALRDEIRHHEHLYYVMDSPEISDAEYDVLVRELQALEKEHPELITPDSPTQRVGGKPKEGFPKVAHSRPMLSLDNVTSEEELRDWDRRVRERVGEGVEISYVCEYKLDGLSMALLYQEGPDGSAQLARGLTRGNGTIGEDVTTNVRTIRSVPLSVSAAKLRKAKLPPMFEVRGEVVMPLKAFVKANEEREAQGLAPAANPRNYAAGTIRTLEPNIVAQRRLDFYAYFALTTTGETIFSEQSDALDALTAAGFRVNPHREAIHSFDKLMGFVDRAEKHRADLGYEIDGVVIKVSSTDLQARLGYTGRAPRWAVAYKFTARAGTTQVEDIKVQVGRTGKLTPVAWLRPVVIGGTTVSRATLHNADFIEELGLKIGDWVKVERGGDVIPKVVEVVEDTEHSRGHTTFHFPTHCPECNSEIVRAEGEADYRCVNADCPARLRESLLHYSSRGVMNIEGLGEAVVNQLLDRKMVRSIAELYKLDEEKLLSLERIGEKTARTLLKEIEQSKKAPLNRVLYGLGIRFIGERTAQLLAEEFGSMNALMAASQEELERVNEVGPRVSQAIREFFDEETNRRLVEHLRDAGLTFTAEKRKKSSELEGLTFVLTGTLPTLSREDAKAKIESAGGRVSGSVSKKTSYVVAGEEAGSKLDKAQELKVPVIDEAKLLELLNGR</sequence>
<dbReference type="SUPFAM" id="SSF47781">
    <property type="entry name" value="RuvA domain 2-like"/>
    <property type="match status" value="1"/>
</dbReference>
<feature type="binding site" evidence="14">
    <location>
        <position position="302"/>
    </location>
    <ligand>
        <name>NAD(+)</name>
        <dbReference type="ChEBI" id="CHEBI:57540"/>
    </ligand>
</feature>
<proteinExistence type="inferred from homology"/>
<dbReference type="PANTHER" id="PTHR23389:SF9">
    <property type="entry name" value="DNA LIGASE"/>
    <property type="match status" value="1"/>
</dbReference>
<organism evidence="17 18">
    <name type="scientific">Alloacidobacterium dinghuense</name>
    <dbReference type="NCBI Taxonomy" id="2763107"/>
    <lineage>
        <taxon>Bacteria</taxon>
        <taxon>Pseudomonadati</taxon>
        <taxon>Acidobacteriota</taxon>
        <taxon>Terriglobia</taxon>
        <taxon>Terriglobales</taxon>
        <taxon>Acidobacteriaceae</taxon>
        <taxon>Alloacidobacterium</taxon>
    </lineage>
</organism>
<comment type="catalytic activity">
    <reaction evidence="12 14">
        <text>NAD(+) + (deoxyribonucleotide)n-3'-hydroxyl + 5'-phospho-(deoxyribonucleotide)m = (deoxyribonucleotide)n+m + AMP + beta-nicotinamide D-nucleotide.</text>
        <dbReference type="EC" id="6.5.1.2"/>
    </reaction>
</comment>
<keyword evidence="18" id="KW-1185">Reference proteome</keyword>
<keyword evidence="7 14" id="KW-0227">DNA damage</keyword>
<dbReference type="GO" id="GO:0003911">
    <property type="term" value="F:DNA ligase (NAD+) activity"/>
    <property type="evidence" value="ECO:0007669"/>
    <property type="project" value="UniProtKB-UniRule"/>
</dbReference>
<dbReference type="InterPro" id="IPR013839">
    <property type="entry name" value="DNAligase_adenylation"/>
</dbReference>
<dbReference type="SUPFAM" id="SSF50249">
    <property type="entry name" value="Nucleic acid-binding proteins"/>
    <property type="match status" value="1"/>
</dbReference>
<dbReference type="InterPro" id="IPR004150">
    <property type="entry name" value="NAD_DNA_ligase_OB"/>
</dbReference>
<dbReference type="Pfam" id="PF22745">
    <property type="entry name" value="Nlig-Ia"/>
    <property type="match status" value="1"/>
</dbReference>
<dbReference type="InterPro" id="IPR004149">
    <property type="entry name" value="Znf_DNAligase_C4"/>
</dbReference>
<dbReference type="InterPro" id="IPR003583">
    <property type="entry name" value="Hlx-hairpin-Hlx_DNA-bd_motif"/>
</dbReference>
<evidence type="ECO:0000256" key="5">
    <source>
        <dbReference type="ARBA" id="ARBA00022705"/>
    </source>
</evidence>
<dbReference type="Pfam" id="PF12826">
    <property type="entry name" value="HHH_2"/>
    <property type="match status" value="1"/>
</dbReference>
<reference evidence="17 18" key="1">
    <citation type="submission" date="2020-08" db="EMBL/GenBank/DDBJ databases">
        <title>Edaphobacter telluris sp. nov. and Acidobacterium dinghuensis sp. nov., two acidobacteria isolated from forest soil.</title>
        <authorList>
            <person name="Fu J."/>
            <person name="Qiu L."/>
        </authorList>
    </citation>
    <scope>NUCLEOTIDE SEQUENCE [LARGE SCALE GENOMIC DNA]</scope>
    <source>
        <strain evidence="17">4Y35</strain>
    </source>
</reference>
<dbReference type="GO" id="GO:0005829">
    <property type="term" value="C:cytosol"/>
    <property type="evidence" value="ECO:0007669"/>
    <property type="project" value="TreeGrafter"/>
</dbReference>
<protein>
    <recommendedName>
        <fullName evidence="3 14">DNA ligase</fullName>
        <ecNumber evidence="2 14">6.5.1.2</ecNumber>
    </recommendedName>
    <alternativeName>
        <fullName evidence="14">Polydeoxyribonucleotide synthase [NAD(+)]</fullName>
    </alternativeName>
</protein>
<feature type="binding site" evidence="14">
    <location>
        <position position="326"/>
    </location>
    <ligand>
        <name>NAD(+)</name>
        <dbReference type="ChEBI" id="CHEBI:57540"/>
    </ligand>
</feature>
<dbReference type="Pfam" id="PF00533">
    <property type="entry name" value="BRCT"/>
    <property type="match status" value="1"/>
</dbReference>
<evidence type="ECO:0000256" key="8">
    <source>
        <dbReference type="ARBA" id="ARBA00022833"/>
    </source>
</evidence>
<dbReference type="Pfam" id="PF01653">
    <property type="entry name" value="DNA_ligase_aden"/>
    <property type="match status" value="1"/>
</dbReference>
<evidence type="ECO:0000259" key="16">
    <source>
        <dbReference type="PROSITE" id="PS50172"/>
    </source>
</evidence>
<evidence type="ECO:0000256" key="2">
    <source>
        <dbReference type="ARBA" id="ARBA00012722"/>
    </source>
</evidence>
<dbReference type="InterPro" id="IPR010994">
    <property type="entry name" value="RuvA_2-like"/>
</dbReference>
<feature type="binding site" evidence="14">
    <location>
        <position position="424"/>
    </location>
    <ligand>
        <name>Zn(2+)</name>
        <dbReference type="ChEBI" id="CHEBI:29105"/>
    </ligand>
</feature>
<feature type="region of interest" description="Disordered" evidence="15">
    <location>
        <begin position="55"/>
        <end position="75"/>
    </location>
</feature>
<feature type="binding site" evidence="14">
    <location>
        <begin position="34"/>
        <end position="38"/>
    </location>
    <ligand>
        <name>NAD(+)</name>
        <dbReference type="ChEBI" id="CHEBI:57540"/>
    </ligand>
</feature>
<dbReference type="PROSITE" id="PS01056">
    <property type="entry name" value="DNA_LIGASE_N2"/>
    <property type="match status" value="1"/>
</dbReference>
<dbReference type="SMART" id="SM00292">
    <property type="entry name" value="BRCT"/>
    <property type="match status" value="1"/>
</dbReference>
<dbReference type="Gene3D" id="2.40.50.140">
    <property type="entry name" value="Nucleic acid-binding proteins"/>
    <property type="match status" value="1"/>
</dbReference>
<keyword evidence="6 14" id="KW-0479">Metal-binding</keyword>
<evidence type="ECO:0000256" key="14">
    <source>
        <dbReference type="HAMAP-Rule" id="MF_01588"/>
    </source>
</evidence>
<dbReference type="EMBL" id="CP060394">
    <property type="protein sequence ID" value="QNI31371.1"/>
    <property type="molecule type" value="Genomic_DNA"/>
</dbReference>
<dbReference type="GO" id="GO:0046872">
    <property type="term" value="F:metal ion binding"/>
    <property type="evidence" value="ECO:0007669"/>
    <property type="project" value="UniProtKB-KW"/>
</dbReference>
<feature type="binding site" evidence="14">
    <location>
        <position position="444"/>
    </location>
    <ligand>
        <name>Zn(2+)</name>
        <dbReference type="ChEBI" id="CHEBI:29105"/>
    </ligand>
</feature>
<evidence type="ECO:0000256" key="4">
    <source>
        <dbReference type="ARBA" id="ARBA00022598"/>
    </source>
</evidence>
<dbReference type="CDD" id="cd00114">
    <property type="entry name" value="LIGANc"/>
    <property type="match status" value="1"/>
</dbReference>
<dbReference type="SMART" id="SM00532">
    <property type="entry name" value="LIGANc"/>
    <property type="match status" value="1"/>
</dbReference>
<dbReference type="SUPFAM" id="SSF56091">
    <property type="entry name" value="DNA ligase/mRNA capping enzyme, catalytic domain"/>
    <property type="match status" value="1"/>
</dbReference>
<feature type="binding site" evidence="14">
    <location>
        <position position="143"/>
    </location>
    <ligand>
        <name>NAD(+)</name>
        <dbReference type="ChEBI" id="CHEBI:57540"/>
    </ligand>
</feature>
<comment type="cofactor">
    <cofactor evidence="14">
        <name>Mg(2+)</name>
        <dbReference type="ChEBI" id="CHEBI:18420"/>
    </cofactor>
    <cofactor evidence="14">
        <name>Mn(2+)</name>
        <dbReference type="ChEBI" id="CHEBI:29035"/>
    </cofactor>
</comment>
<comment type="similarity">
    <text evidence="13 14">Belongs to the NAD-dependent DNA ligase family. LigA subfamily.</text>
</comment>
<evidence type="ECO:0000313" key="17">
    <source>
        <dbReference type="EMBL" id="QNI31371.1"/>
    </source>
</evidence>
<dbReference type="Gene3D" id="3.30.470.30">
    <property type="entry name" value="DNA ligase/mRNA capping enzyme"/>
    <property type="match status" value="1"/>
</dbReference>
<dbReference type="EC" id="6.5.1.2" evidence="2 14"/>
<dbReference type="FunFam" id="1.10.150.20:FF:000006">
    <property type="entry name" value="DNA ligase"/>
    <property type="match status" value="1"/>
</dbReference>
<evidence type="ECO:0000256" key="3">
    <source>
        <dbReference type="ARBA" id="ARBA00013308"/>
    </source>
</evidence>
<keyword evidence="10 14" id="KW-0520">NAD</keyword>
<keyword evidence="14" id="KW-0464">Manganese</keyword>
<dbReference type="Gene3D" id="1.10.287.610">
    <property type="entry name" value="Helix hairpin bin"/>
    <property type="match status" value="1"/>
</dbReference>
<dbReference type="SMART" id="SM00278">
    <property type="entry name" value="HhH1"/>
    <property type="match status" value="3"/>
</dbReference>
<evidence type="ECO:0000256" key="10">
    <source>
        <dbReference type="ARBA" id="ARBA00023027"/>
    </source>
</evidence>
<evidence type="ECO:0000256" key="7">
    <source>
        <dbReference type="ARBA" id="ARBA00022763"/>
    </source>
</evidence>
<dbReference type="RefSeq" id="WP_186741954.1">
    <property type="nucleotide sequence ID" value="NZ_CP060394.1"/>
</dbReference>
<keyword evidence="9 14" id="KW-0460">Magnesium</keyword>
<keyword evidence="4 14" id="KW-0436">Ligase</keyword>
<gene>
    <name evidence="14 17" type="primary">ligA</name>
    <name evidence="17" type="ORF">H7849_20160</name>
</gene>
<evidence type="ECO:0000256" key="6">
    <source>
        <dbReference type="ARBA" id="ARBA00022723"/>
    </source>
</evidence>
<evidence type="ECO:0000256" key="1">
    <source>
        <dbReference type="ARBA" id="ARBA00004067"/>
    </source>
</evidence>
<dbReference type="NCBIfam" id="NF005932">
    <property type="entry name" value="PRK07956.1"/>
    <property type="match status" value="1"/>
</dbReference>
<dbReference type="SUPFAM" id="SSF52113">
    <property type="entry name" value="BRCT domain"/>
    <property type="match status" value="1"/>
</dbReference>
<evidence type="ECO:0000256" key="12">
    <source>
        <dbReference type="ARBA" id="ARBA00034005"/>
    </source>
</evidence>
<dbReference type="FunFam" id="2.40.50.140:FF:000012">
    <property type="entry name" value="DNA ligase"/>
    <property type="match status" value="1"/>
</dbReference>
<feature type="binding site" evidence="14">
    <location>
        <begin position="83"/>
        <end position="84"/>
    </location>
    <ligand>
        <name>NAD(+)</name>
        <dbReference type="ChEBI" id="CHEBI:57540"/>
    </ligand>
</feature>